<organism evidence="2 3">
    <name type="scientific">Hymenobacter gelipurpurascens</name>
    <dbReference type="NCBI Taxonomy" id="89968"/>
    <lineage>
        <taxon>Bacteria</taxon>
        <taxon>Pseudomonadati</taxon>
        <taxon>Bacteroidota</taxon>
        <taxon>Cytophagia</taxon>
        <taxon>Cytophagales</taxon>
        <taxon>Hymenobacteraceae</taxon>
        <taxon>Hymenobacter</taxon>
    </lineage>
</organism>
<evidence type="ECO:0000313" key="2">
    <source>
        <dbReference type="EMBL" id="SNC63946.1"/>
    </source>
</evidence>
<dbReference type="OrthoDB" id="980919at2"/>
<keyword evidence="1" id="KW-0732">Signal</keyword>
<feature type="chain" id="PRO_5013370040" description="DUF4251 domain-containing protein" evidence="1">
    <location>
        <begin position="18"/>
        <end position="210"/>
    </location>
</feature>
<protein>
    <recommendedName>
        <fullName evidence="4">DUF4251 domain-containing protein</fullName>
    </recommendedName>
</protein>
<name>A0A212TDN5_9BACT</name>
<evidence type="ECO:0000256" key="1">
    <source>
        <dbReference type="SAM" id="SignalP"/>
    </source>
</evidence>
<reference evidence="3" key="1">
    <citation type="submission" date="2017-06" db="EMBL/GenBank/DDBJ databases">
        <authorList>
            <person name="Varghese N."/>
            <person name="Submissions S."/>
        </authorList>
    </citation>
    <scope>NUCLEOTIDE SEQUENCE [LARGE SCALE GENOMIC DNA]</scope>
    <source>
        <strain evidence="3">DSM 11116</strain>
    </source>
</reference>
<dbReference type="RefSeq" id="WP_088842260.1">
    <property type="nucleotide sequence ID" value="NZ_FYEW01000001.1"/>
</dbReference>
<evidence type="ECO:0008006" key="4">
    <source>
        <dbReference type="Google" id="ProtNLM"/>
    </source>
</evidence>
<dbReference type="EMBL" id="FYEW01000001">
    <property type="protein sequence ID" value="SNC63946.1"/>
    <property type="molecule type" value="Genomic_DNA"/>
</dbReference>
<dbReference type="PROSITE" id="PS51257">
    <property type="entry name" value="PROKAR_LIPOPROTEIN"/>
    <property type="match status" value="1"/>
</dbReference>
<feature type="signal peptide" evidence="1">
    <location>
        <begin position="1"/>
        <end position="17"/>
    </location>
</feature>
<accession>A0A212TDN5</accession>
<proteinExistence type="predicted"/>
<gene>
    <name evidence="2" type="ORF">SAMN06265337_0981</name>
</gene>
<sequence>MKVLLAISLGTALLTMAACEQTIKVSDTYTTRVDKLKERAEKVQEFRDVSRSQRAVREERGDTLSLSYEELQKLLPASVNGYTAAPPSGRLSKMSNLTNSVASSEFKKDDTTIKVELVDYNGTYHLSEGAVSIFAMLPEGEDKHQLIRASSLEDDGVLGIEIFRKNEHAAQISLAVGGRFLVKVTADKQTDLALVESVAQQVDLKKLAKL</sequence>
<dbReference type="Proteomes" id="UP000198131">
    <property type="component" value="Unassembled WGS sequence"/>
</dbReference>
<keyword evidence="3" id="KW-1185">Reference proteome</keyword>
<evidence type="ECO:0000313" key="3">
    <source>
        <dbReference type="Proteomes" id="UP000198131"/>
    </source>
</evidence>
<dbReference type="AlphaFoldDB" id="A0A212TDN5"/>